<dbReference type="Gene3D" id="1.20.120.530">
    <property type="entry name" value="GntR ligand-binding domain-like"/>
    <property type="match status" value="1"/>
</dbReference>
<name>A0A1K0JE53_CUPNE</name>
<protein>
    <submittedName>
        <fullName evidence="6">GntR family transcriptional regulator</fullName>
    </submittedName>
</protein>
<organism evidence="6">
    <name type="scientific">Cupriavidus necator</name>
    <name type="common">Alcaligenes eutrophus</name>
    <name type="synonym">Ralstonia eutropha</name>
    <dbReference type="NCBI Taxonomy" id="106590"/>
    <lineage>
        <taxon>Bacteria</taxon>
        <taxon>Pseudomonadati</taxon>
        <taxon>Pseudomonadota</taxon>
        <taxon>Betaproteobacteria</taxon>
        <taxon>Burkholderiales</taxon>
        <taxon>Burkholderiaceae</taxon>
        <taxon>Cupriavidus</taxon>
    </lineage>
</organism>
<dbReference type="InterPro" id="IPR011711">
    <property type="entry name" value="GntR_C"/>
</dbReference>
<dbReference type="InterPro" id="IPR008920">
    <property type="entry name" value="TF_FadR/GntR_C"/>
</dbReference>
<dbReference type="GO" id="GO:0003677">
    <property type="term" value="F:DNA binding"/>
    <property type="evidence" value="ECO:0007669"/>
    <property type="project" value="UniProtKB-KW"/>
</dbReference>
<evidence type="ECO:0000313" key="6">
    <source>
        <dbReference type="EMBL" id="SCU76244.1"/>
    </source>
</evidence>
<keyword evidence="1" id="KW-0805">Transcription regulation</keyword>
<dbReference type="PROSITE" id="PS50949">
    <property type="entry name" value="HTH_GNTR"/>
    <property type="match status" value="1"/>
</dbReference>
<feature type="region of interest" description="Disordered" evidence="4">
    <location>
        <begin position="35"/>
        <end position="59"/>
    </location>
</feature>
<evidence type="ECO:0000256" key="4">
    <source>
        <dbReference type="SAM" id="MobiDB-lite"/>
    </source>
</evidence>
<gene>
    <name evidence="6" type="ORF">CNECB9_2880020</name>
</gene>
<accession>A0A1K0JE53</accession>
<dbReference type="SUPFAM" id="SSF46785">
    <property type="entry name" value="Winged helix' DNA-binding domain"/>
    <property type="match status" value="1"/>
</dbReference>
<evidence type="ECO:0000256" key="1">
    <source>
        <dbReference type="ARBA" id="ARBA00023015"/>
    </source>
</evidence>
<dbReference type="PANTHER" id="PTHR43537:SF45">
    <property type="entry name" value="GNTR FAMILY REGULATORY PROTEIN"/>
    <property type="match status" value="1"/>
</dbReference>
<keyword evidence="3" id="KW-0804">Transcription</keyword>
<reference evidence="6" key="1">
    <citation type="submission" date="2016-09" db="EMBL/GenBank/DDBJ databases">
        <authorList>
            <person name="Capua I."/>
            <person name="De Benedictis P."/>
            <person name="Joannis T."/>
            <person name="Lombin L.H."/>
            <person name="Cattoli G."/>
        </authorList>
    </citation>
    <scope>NUCLEOTIDE SEQUENCE</scope>
    <source>
        <strain evidence="6">B9</strain>
    </source>
</reference>
<dbReference type="SMART" id="SM00345">
    <property type="entry name" value="HTH_GNTR"/>
    <property type="match status" value="1"/>
</dbReference>
<proteinExistence type="predicted"/>
<dbReference type="Pfam" id="PF07729">
    <property type="entry name" value="FCD"/>
    <property type="match status" value="1"/>
</dbReference>
<dbReference type="EMBL" id="FMSH01000210">
    <property type="protein sequence ID" value="SCU76244.1"/>
    <property type="molecule type" value="Genomic_DNA"/>
</dbReference>
<evidence type="ECO:0000256" key="3">
    <source>
        <dbReference type="ARBA" id="ARBA00023163"/>
    </source>
</evidence>
<dbReference type="SMART" id="SM00895">
    <property type="entry name" value="FCD"/>
    <property type="match status" value="1"/>
</dbReference>
<dbReference type="AlphaFoldDB" id="A0A1K0JE53"/>
<dbReference type="SUPFAM" id="SSF48008">
    <property type="entry name" value="GntR ligand-binding domain-like"/>
    <property type="match status" value="1"/>
</dbReference>
<dbReference type="InterPro" id="IPR036390">
    <property type="entry name" value="WH_DNA-bd_sf"/>
</dbReference>
<keyword evidence="2" id="KW-0238">DNA-binding</keyword>
<dbReference type="InterPro" id="IPR000524">
    <property type="entry name" value="Tscrpt_reg_HTH_GntR"/>
</dbReference>
<sequence>MKNASTGRAVTTTELHGTSYTIDHLRTLPTAMTGKMATRKKAAPPPAEDEAEHPPGLRGRLTDLAYDQIEEAIVTLRLAPGSSISELQLSEMTGIGRTPIREAIQRLAREHLVVVLPQRGLLVPPIDVGKQLRLLETRREVERLICRSAARRANADERAHFKRLATEFAQSAKNGDDVSFVRADREFNELCLAAARNEFAEGAMRLMHGLSRRFWYLHYKEAADLPQMAKLHANVAAAIAKGDIDGAGKALDALLDNIEDFTRATVLGDRR</sequence>
<dbReference type="Pfam" id="PF00392">
    <property type="entry name" value="GntR"/>
    <property type="match status" value="1"/>
</dbReference>
<evidence type="ECO:0000256" key="2">
    <source>
        <dbReference type="ARBA" id="ARBA00023125"/>
    </source>
</evidence>
<dbReference type="InterPro" id="IPR036388">
    <property type="entry name" value="WH-like_DNA-bd_sf"/>
</dbReference>
<evidence type="ECO:0000259" key="5">
    <source>
        <dbReference type="PROSITE" id="PS50949"/>
    </source>
</evidence>
<dbReference type="Gene3D" id="1.10.10.10">
    <property type="entry name" value="Winged helix-like DNA-binding domain superfamily/Winged helix DNA-binding domain"/>
    <property type="match status" value="1"/>
</dbReference>
<feature type="domain" description="HTH gntR-type" evidence="5">
    <location>
        <begin position="59"/>
        <end position="126"/>
    </location>
</feature>
<dbReference type="GO" id="GO:0003700">
    <property type="term" value="F:DNA-binding transcription factor activity"/>
    <property type="evidence" value="ECO:0007669"/>
    <property type="project" value="InterPro"/>
</dbReference>
<dbReference type="CDD" id="cd07377">
    <property type="entry name" value="WHTH_GntR"/>
    <property type="match status" value="1"/>
</dbReference>
<dbReference type="PANTHER" id="PTHR43537">
    <property type="entry name" value="TRANSCRIPTIONAL REGULATOR, GNTR FAMILY"/>
    <property type="match status" value="1"/>
</dbReference>